<dbReference type="SUPFAM" id="SSF53756">
    <property type="entry name" value="UDP-Glycosyltransferase/glycogen phosphorylase"/>
    <property type="match status" value="1"/>
</dbReference>
<evidence type="ECO:0000313" key="1">
    <source>
        <dbReference type="EMBL" id="QHO70830.1"/>
    </source>
</evidence>
<sequence>MKVVSILAGWKQRWPKPVARAVDRVLALVPESVAQRVNPAKYGFAPADVPAPPTVPVATTRLYIAPVNFAAQGFAWARAAELLPDVGAVSMQYRGDPDYGFPSDNAVPVRVFRKSRSWQRAQFAAVAGGFTHVLYEAERPIFGELFDLSPAKEIAALRARGVNVAMVSHGSDLRLPSRHRAIDEWSPFRDSDWGVIPTLEAQALDHRRLLAEIGARVYLSTPDLLLDWPDGHWLPVVVDGSKWWCDEMPLVHARPRVVHAPSSSIVKGSDLIEPAMTRLHDEGVIEYQRARGVAAREMPALYRGADIVLDQFRIGTYGTAAIESMAAGRVVVGHVHDQVRHHVAREFGVEVPVVQATVATLEAAIRRIATEREHYREVAADGVTFARLVHDGRASADALRPFLLSD</sequence>
<dbReference type="OrthoDB" id="9809622at2"/>
<protein>
    <recommendedName>
        <fullName evidence="3">Glycosyltransferase</fullName>
    </recommendedName>
</protein>
<evidence type="ECO:0008006" key="3">
    <source>
        <dbReference type="Google" id="ProtNLM"/>
    </source>
</evidence>
<dbReference type="EMBL" id="CP017146">
    <property type="protein sequence ID" value="QHO70830.1"/>
    <property type="molecule type" value="Genomic_DNA"/>
</dbReference>
<dbReference type="RefSeq" id="WP_161887227.1">
    <property type="nucleotide sequence ID" value="NZ_CP017146.1"/>
</dbReference>
<proteinExistence type="predicted"/>
<dbReference type="Proteomes" id="UP000464507">
    <property type="component" value="Chromosome"/>
</dbReference>
<dbReference type="AlphaFoldDB" id="A0A7L5AJN7"/>
<keyword evidence="2" id="KW-1185">Reference proteome</keyword>
<reference evidence="1 2" key="1">
    <citation type="submission" date="2016-09" db="EMBL/GenBank/DDBJ databases">
        <title>Complete genome sequence of microbes from the polar regions.</title>
        <authorList>
            <person name="Liao L."/>
            <person name="Chen B."/>
        </authorList>
    </citation>
    <scope>NUCLEOTIDE SEQUENCE [LARGE SCALE GENOMIC DNA]</scope>
    <source>
        <strain evidence="1 2">ZS314</strain>
    </source>
</reference>
<gene>
    <name evidence="1" type="ORF">BHD05_15435</name>
</gene>
<organism evidence="1 2">
    <name type="scientific">Marisediminicola antarctica</name>
    <dbReference type="NCBI Taxonomy" id="674079"/>
    <lineage>
        <taxon>Bacteria</taxon>
        <taxon>Bacillati</taxon>
        <taxon>Actinomycetota</taxon>
        <taxon>Actinomycetes</taxon>
        <taxon>Micrococcales</taxon>
        <taxon>Microbacteriaceae</taxon>
        <taxon>Marisediminicola</taxon>
    </lineage>
</organism>
<dbReference type="KEGG" id="mant:BHD05_15435"/>
<name>A0A7L5AJN7_9MICO</name>
<evidence type="ECO:0000313" key="2">
    <source>
        <dbReference type="Proteomes" id="UP000464507"/>
    </source>
</evidence>
<accession>A0A7L5AJN7</accession>
<dbReference type="Gene3D" id="3.40.50.2000">
    <property type="entry name" value="Glycogen Phosphorylase B"/>
    <property type="match status" value="1"/>
</dbReference>